<dbReference type="AlphaFoldDB" id="A0A1R3JI90"/>
<evidence type="ECO:0000313" key="3">
    <source>
        <dbReference type="Proteomes" id="UP000188268"/>
    </source>
</evidence>
<comment type="caution">
    <text evidence="2">The sequence shown here is derived from an EMBL/GenBank/DDBJ whole genome shotgun (WGS) entry which is preliminary data.</text>
</comment>
<dbReference type="Proteomes" id="UP000188268">
    <property type="component" value="Unassembled WGS sequence"/>
</dbReference>
<gene>
    <name evidence="2" type="ORF">CCACVL1_05924</name>
</gene>
<evidence type="ECO:0000256" key="1">
    <source>
        <dbReference type="SAM" id="Phobius"/>
    </source>
</evidence>
<organism evidence="2 3">
    <name type="scientific">Corchorus capsularis</name>
    <name type="common">Jute</name>
    <dbReference type="NCBI Taxonomy" id="210143"/>
    <lineage>
        <taxon>Eukaryota</taxon>
        <taxon>Viridiplantae</taxon>
        <taxon>Streptophyta</taxon>
        <taxon>Embryophyta</taxon>
        <taxon>Tracheophyta</taxon>
        <taxon>Spermatophyta</taxon>
        <taxon>Magnoliopsida</taxon>
        <taxon>eudicotyledons</taxon>
        <taxon>Gunneridae</taxon>
        <taxon>Pentapetalae</taxon>
        <taxon>rosids</taxon>
        <taxon>malvids</taxon>
        <taxon>Malvales</taxon>
        <taxon>Malvaceae</taxon>
        <taxon>Grewioideae</taxon>
        <taxon>Apeibeae</taxon>
        <taxon>Corchorus</taxon>
    </lineage>
</organism>
<dbReference type="EMBL" id="AWWV01007817">
    <property type="protein sequence ID" value="OMO94562.1"/>
    <property type="molecule type" value="Genomic_DNA"/>
</dbReference>
<name>A0A1R3JI90_COCAP</name>
<dbReference type="Gramene" id="OMO94562">
    <property type="protein sequence ID" value="OMO94562"/>
    <property type="gene ID" value="CCACVL1_05924"/>
</dbReference>
<protein>
    <submittedName>
        <fullName evidence="2">Uncharacterized protein</fullName>
    </submittedName>
</protein>
<keyword evidence="1" id="KW-0812">Transmembrane</keyword>
<feature type="transmembrane region" description="Helical" evidence="1">
    <location>
        <begin position="37"/>
        <end position="62"/>
    </location>
</feature>
<accession>A0A1R3JI90</accession>
<sequence length="144" mass="16079">MMSQARASHGKNSRSTRLGNVAQLSETTILYFSGPRLPSFCSAMIAIMAAFGVTFPKVYILAYDIGRNFGRTSSAYVITSYYDQAPLDEYALQYPMLATFRLLSTTITMRNFVMSPDDSAITIASIIRHHEIEYLASFEIGEHV</sequence>
<reference evidence="2 3" key="1">
    <citation type="submission" date="2013-09" db="EMBL/GenBank/DDBJ databases">
        <title>Corchorus capsularis genome sequencing.</title>
        <authorList>
            <person name="Alam M."/>
            <person name="Haque M.S."/>
            <person name="Islam M.S."/>
            <person name="Emdad E.M."/>
            <person name="Islam M.M."/>
            <person name="Ahmed B."/>
            <person name="Halim A."/>
            <person name="Hossen Q.M.M."/>
            <person name="Hossain M.Z."/>
            <person name="Ahmed R."/>
            <person name="Khan M.M."/>
            <person name="Islam R."/>
            <person name="Rashid M.M."/>
            <person name="Khan S.A."/>
            <person name="Rahman M.S."/>
            <person name="Alam M."/>
        </authorList>
    </citation>
    <scope>NUCLEOTIDE SEQUENCE [LARGE SCALE GENOMIC DNA]</scope>
    <source>
        <strain evidence="3">cv. CVL-1</strain>
        <tissue evidence="2">Whole seedling</tissue>
    </source>
</reference>
<evidence type="ECO:0000313" key="2">
    <source>
        <dbReference type="EMBL" id="OMO94562.1"/>
    </source>
</evidence>
<keyword evidence="3" id="KW-1185">Reference proteome</keyword>
<dbReference type="STRING" id="210143.A0A1R3JI90"/>
<keyword evidence="1" id="KW-1133">Transmembrane helix</keyword>
<dbReference type="OrthoDB" id="1657402at2759"/>
<proteinExistence type="predicted"/>
<keyword evidence="1" id="KW-0472">Membrane</keyword>